<sequence>MKITSVAFLLPLAAVLGGCVSTAIEQAGTELADICEARGPDMRIESPKAESRGGMFGNVVVTGNCVAPEDEGYAEAMTIEEYRASLGKTPK</sequence>
<dbReference type="OrthoDB" id="9930118at2"/>
<dbReference type="PROSITE" id="PS51257">
    <property type="entry name" value="PROKAR_LIPOPROTEIN"/>
    <property type="match status" value="1"/>
</dbReference>
<accession>A0A844Y253</accession>
<protein>
    <recommendedName>
        <fullName evidence="3">Lipoprotein</fullName>
    </recommendedName>
</protein>
<organism evidence="1 2">
    <name type="scientific">Qipengyuania gaetbuli</name>
    <dbReference type="NCBI Taxonomy" id="266952"/>
    <lineage>
        <taxon>Bacteria</taxon>
        <taxon>Pseudomonadati</taxon>
        <taxon>Pseudomonadota</taxon>
        <taxon>Alphaproteobacteria</taxon>
        <taxon>Sphingomonadales</taxon>
        <taxon>Erythrobacteraceae</taxon>
        <taxon>Qipengyuania</taxon>
    </lineage>
</organism>
<dbReference type="Proteomes" id="UP000444185">
    <property type="component" value="Unassembled WGS sequence"/>
</dbReference>
<gene>
    <name evidence="1" type="ORF">GRI42_12345</name>
</gene>
<name>A0A844Y253_9SPHN</name>
<evidence type="ECO:0008006" key="3">
    <source>
        <dbReference type="Google" id="ProtNLM"/>
    </source>
</evidence>
<evidence type="ECO:0000313" key="2">
    <source>
        <dbReference type="Proteomes" id="UP000444185"/>
    </source>
</evidence>
<reference evidence="1 2" key="1">
    <citation type="submission" date="2019-12" db="EMBL/GenBank/DDBJ databases">
        <title>Genomic-based taxomic classification of the family Erythrobacteraceae.</title>
        <authorList>
            <person name="Xu L."/>
        </authorList>
    </citation>
    <scope>NUCLEOTIDE SEQUENCE [LARGE SCALE GENOMIC DNA]</scope>
    <source>
        <strain evidence="1 2">DSM 16225</strain>
    </source>
</reference>
<comment type="caution">
    <text evidence="1">The sequence shown here is derived from an EMBL/GenBank/DDBJ whole genome shotgun (WGS) entry which is preliminary data.</text>
</comment>
<evidence type="ECO:0000313" key="1">
    <source>
        <dbReference type="EMBL" id="MXO52094.1"/>
    </source>
</evidence>
<keyword evidence="2" id="KW-1185">Reference proteome</keyword>
<dbReference type="EMBL" id="WTYF01000004">
    <property type="protein sequence ID" value="MXO52094.1"/>
    <property type="molecule type" value="Genomic_DNA"/>
</dbReference>
<dbReference type="AlphaFoldDB" id="A0A844Y253"/>
<dbReference type="RefSeq" id="WP_160608765.1">
    <property type="nucleotide sequence ID" value="NZ_WTYF01000004.1"/>
</dbReference>
<proteinExistence type="predicted"/>